<reference evidence="2" key="2">
    <citation type="journal article" date="2015" name="Data Brief">
        <title>Shoot transcriptome of the giant reed, Arundo donax.</title>
        <authorList>
            <person name="Barrero R.A."/>
            <person name="Guerrero F.D."/>
            <person name="Moolhuijzen P."/>
            <person name="Goolsby J.A."/>
            <person name="Tidwell J."/>
            <person name="Bellgard S.E."/>
            <person name="Bellgard M.I."/>
        </authorList>
    </citation>
    <scope>NUCLEOTIDE SEQUENCE</scope>
    <source>
        <tissue evidence="2">Shoot tissue taken approximately 20 cm above the soil surface</tissue>
    </source>
</reference>
<protein>
    <submittedName>
        <fullName evidence="2">Uncharacterized protein</fullName>
    </submittedName>
</protein>
<feature type="compositionally biased region" description="Basic and acidic residues" evidence="1">
    <location>
        <begin position="42"/>
        <end position="55"/>
    </location>
</feature>
<feature type="compositionally biased region" description="Polar residues" evidence="1">
    <location>
        <begin position="101"/>
        <end position="116"/>
    </location>
</feature>
<dbReference type="AlphaFoldDB" id="A0A0A9FYX3"/>
<feature type="compositionally biased region" description="Basic and acidic residues" evidence="1">
    <location>
        <begin position="67"/>
        <end position="80"/>
    </location>
</feature>
<evidence type="ECO:0000256" key="1">
    <source>
        <dbReference type="SAM" id="MobiDB-lite"/>
    </source>
</evidence>
<accession>A0A0A9FYX3</accession>
<feature type="region of interest" description="Disordered" evidence="1">
    <location>
        <begin position="1"/>
        <end position="143"/>
    </location>
</feature>
<organism evidence="2">
    <name type="scientific">Arundo donax</name>
    <name type="common">Giant reed</name>
    <name type="synonym">Donax arundinaceus</name>
    <dbReference type="NCBI Taxonomy" id="35708"/>
    <lineage>
        <taxon>Eukaryota</taxon>
        <taxon>Viridiplantae</taxon>
        <taxon>Streptophyta</taxon>
        <taxon>Embryophyta</taxon>
        <taxon>Tracheophyta</taxon>
        <taxon>Spermatophyta</taxon>
        <taxon>Magnoliopsida</taxon>
        <taxon>Liliopsida</taxon>
        <taxon>Poales</taxon>
        <taxon>Poaceae</taxon>
        <taxon>PACMAD clade</taxon>
        <taxon>Arundinoideae</taxon>
        <taxon>Arundineae</taxon>
        <taxon>Arundo</taxon>
    </lineage>
</organism>
<name>A0A0A9FYX3_ARUDO</name>
<evidence type="ECO:0000313" key="2">
    <source>
        <dbReference type="EMBL" id="JAE13558.1"/>
    </source>
</evidence>
<feature type="compositionally biased region" description="Polar residues" evidence="1">
    <location>
        <begin position="8"/>
        <end position="25"/>
    </location>
</feature>
<proteinExistence type="predicted"/>
<sequence length="143" mass="15997">MARKNCACTASTSTSNQNLLRLNDNQWKRKAIPSNSQTGKQENSEPKSSKPEFPHKTRTSSSDDPAEDKKGATFECKSHDLGIPTNKNRTGYTLHDPHPPTTRQHQSFGQSNSQLKQNRKAPKGSKKDGSLRCPSTKHRARKR</sequence>
<dbReference type="EMBL" id="GBRH01184338">
    <property type="protein sequence ID" value="JAE13558.1"/>
    <property type="molecule type" value="Transcribed_RNA"/>
</dbReference>
<reference evidence="2" key="1">
    <citation type="submission" date="2014-09" db="EMBL/GenBank/DDBJ databases">
        <authorList>
            <person name="Magalhaes I.L.F."/>
            <person name="Oliveira U."/>
            <person name="Santos F.R."/>
            <person name="Vidigal T.H.D.A."/>
            <person name="Brescovit A.D."/>
            <person name="Santos A.J."/>
        </authorList>
    </citation>
    <scope>NUCLEOTIDE SEQUENCE</scope>
    <source>
        <tissue evidence="2">Shoot tissue taken approximately 20 cm above the soil surface</tissue>
    </source>
</reference>